<dbReference type="AlphaFoldDB" id="A0A645AWJ8"/>
<dbReference type="EMBL" id="VSSQ01016128">
    <property type="protein sequence ID" value="MPM57176.1"/>
    <property type="molecule type" value="Genomic_DNA"/>
</dbReference>
<name>A0A645AWJ8_9ZZZZ</name>
<comment type="caution">
    <text evidence="1">The sequence shown here is derived from an EMBL/GenBank/DDBJ whole genome shotgun (WGS) entry which is preliminary data.</text>
</comment>
<gene>
    <name evidence="1" type="ORF">SDC9_103998</name>
</gene>
<sequence length="160" mass="17728">MRIQQLGGRIKVQGKHALGLYSAGLARQLEHTDIFAGHFNDLACKGCHFGKVDICFDVLDISGQHLNDVGQRETFKRLEQRRIHVALHFKPANIRIGVVMPLAHHKLGRGAINALGARAQRIAVVVGDVKRHGHLNAANGIDDRLKGIHINGDIIVYRQF</sequence>
<organism evidence="1">
    <name type="scientific">bioreactor metagenome</name>
    <dbReference type="NCBI Taxonomy" id="1076179"/>
    <lineage>
        <taxon>unclassified sequences</taxon>
        <taxon>metagenomes</taxon>
        <taxon>ecological metagenomes</taxon>
    </lineage>
</organism>
<accession>A0A645AWJ8</accession>
<evidence type="ECO:0000313" key="1">
    <source>
        <dbReference type="EMBL" id="MPM57176.1"/>
    </source>
</evidence>
<proteinExistence type="predicted"/>
<reference evidence="1" key="1">
    <citation type="submission" date="2019-08" db="EMBL/GenBank/DDBJ databases">
        <authorList>
            <person name="Kucharzyk K."/>
            <person name="Murdoch R.W."/>
            <person name="Higgins S."/>
            <person name="Loffler F."/>
        </authorList>
    </citation>
    <scope>NUCLEOTIDE SEQUENCE</scope>
</reference>
<protein>
    <submittedName>
        <fullName evidence="1">Uncharacterized protein</fullName>
    </submittedName>
</protein>